<reference evidence="1" key="1">
    <citation type="journal article" date="2019" name="bioRxiv">
        <title>The Genome of the Zebra Mussel, Dreissena polymorpha: A Resource for Invasive Species Research.</title>
        <authorList>
            <person name="McCartney M.A."/>
            <person name="Auch B."/>
            <person name="Kono T."/>
            <person name="Mallez S."/>
            <person name="Zhang Y."/>
            <person name="Obille A."/>
            <person name="Becker A."/>
            <person name="Abrahante J.E."/>
            <person name="Garbe J."/>
            <person name="Badalamenti J.P."/>
            <person name="Herman A."/>
            <person name="Mangelson H."/>
            <person name="Liachko I."/>
            <person name="Sullivan S."/>
            <person name="Sone E.D."/>
            <person name="Koren S."/>
            <person name="Silverstein K.A.T."/>
            <person name="Beckman K.B."/>
            <person name="Gohl D.M."/>
        </authorList>
    </citation>
    <scope>NUCLEOTIDE SEQUENCE</scope>
    <source>
        <strain evidence="1">Duluth1</strain>
        <tissue evidence="1">Whole animal</tissue>
    </source>
</reference>
<dbReference type="Proteomes" id="UP000828390">
    <property type="component" value="Unassembled WGS sequence"/>
</dbReference>
<protein>
    <submittedName>
        <fullName evidence="1">Uncharacterized protein</fullName>
    </submittedName>
</protein>
<organism evidence="1 2">
    <name type="scientific">Dreissena polymorpha</name>
    <name type="common">Zebra mussel</name>
    <name type="synonym">Mytilus polymorpha</name>
    <dbReference type="NCBI Taxonomy" id="45954"/>
    <lineage>
        <taxon>Eukaryota</taxon>
        <taxon>Metazoa</taxon>
        <taxon>Spiralia</taxon>
        <taxon>Lophotrochozoa</taxon>
        <taxon>Mollusca</taxon>
        <taxon>Bivalvia</taxon>
        <taxon>Autobranchia</taxon>
        <taxon>Heteroconchia</taxon>
        <taxon>Euheterodonta</taxon>
        <taxon>Imparidentia</taxon>
        <taxon>Neoheterodontei</taxon>
        <taxon>Myida</taxon>
        <taxon>Dreissenoidea</taxon>
        <taxon>Dreissenidae</taxon>
        <taxon>Dreissena</taxon>
    </lineage>
</organism>
<keyword evidence="2" id="KW-1185">Reference proteome</keyword>
<dbReference type="AlphaFoldDB" id="A0A9D4RWQ3"/>
<gene>
    <name evidence="1" type="ORF">DPMN_005642</name>
</gene>
<evidence type="ECO:0000313" key="1">
    <source>
        <dbReference type="EMBL" id="KAH3881715.1"/>
    </source>
</evidence>
<accession>A0A9D4RWQ3</accession>
<reference evidence="1" key="2">
    <citation type="submission" date="2020-11" db="EMBL/GenBank/DDBJ databases">
        <authorList>
            <person name="McCartney M.A."/>
            <person name="Auch B."/>
            <person name="Kono T."/>
            <person name="Mallez S."/>
            <person name="Becker A."/>
            <person name="Gohl D.M."/>
            <person name="Silverstein K.A.T."/>
            <person name="Koren S."/>
            <person name="Bechman K.B."/>
            <person name="Herman A."/>
            <person name="Abrahante J.E."/>
            <person name="Garbe J."/>
        </authorList>
    </citation>
    <scope>NUCLEOTIDE SEQUENCE</scope>
    <source>
        <strain evidence="1">Duluth1</strain>
        <tissue evidence="1">Whole animal</tissue>
    </source>
</reference>
<dbReference type="EMBL" id="JAIWYP010000001">
    <property type="protein sequence ID" value="KAH3881715.1"/>
    <property type="molecule type" value="Genomic_DNA"/>
</dbReference>
<proteinExistence type="predicted"/>
<name>A0A9D4RWQ3_DREPO</name>
<evidence type="ECO:0000313" key="2">
    <source>
        <dbReference type="Proteomes" id="UP000828390"/>
    </source>
</evidence>
<comment type="caution">
    <text evidence="1">The sequence shown here is derived from an EMBL/GenBank/DDBJ whole genome shotgun (WGS) entry which is preliminary data.</text>
</comment>
<sequence>MLDGGPTPVTRQDLRLFPEPEFQQVQLGVCDVPRCGVCENWTSPRNGDLGPFVGWI</sequence>